<comment type="caution">
    <text evidence="5">The sequence shown here is derived from an EMBL/GenBank/DDBJ whole genome shotgun (WGS) entry which is preliminary data.</text>
</comment>
<proteinExistence type="predicted"/>
<dbReference type="RefSeq" id="WP_185026052.1">
    <property type="nucleotide sequence ID" value="NZ_BNBN01000001.1"/>
</dbReference>
<dbReference type="PANTHER" id="PTHR48105">
    <property type="entry name" value="THIOREDOXIN REDUCTASE 1-RELATED-RELATED"/>
    <property type="match status" value="1"/>
</dbReference>
<evidence type="ECO:0000256" key="2">
    <source>
        <dbReference type="ARBA" id="ARBA00023002"/>
    </source>
</evidence>
<accession>A0A7X0HD05</accession>
<dbReference type="SUPFAM" id="SSF51905">
    <property type="entry name" value="FAD/NAD(P)-binding domain"/>
    <property type="match status" value="1"/>
</dbReference>
<name>A0A7X0HD05_9ACTN</name>
<comment type="catalytic activity">
    <reaction evidence="3">
        <text>[thioredoxin]-dithiol + NADP(+) = [thioredoxin]-disulfide + NADPH + H(+)</text>
        <dbReference type="Rhea" id="RHEA:20345"/>
        <dbReference type="Rhea" id="RHEA-COMP:10698"/>
        <dbReference type="Rhea" id="RHEA-COMP:10700"/>
        <dbReference type="ChEBI" id="CHEBI:15378"/>
        <dbReference type="ChEBI" id="CHEBI:29950"/>
        <dbReference type="ChEBI" id="CHEBI:50058"/>
        <dbReference type="ChEBI" id="CHEBI:57783"/>
        <dbReference type="ChEBI" id="CHEBI:58349"/>
        <dbReference type="EC" id="1.8.1.9"/>
    </reaction>
</comment>
<protein>
    <submittedName>
        <fullName evidence="5">Thioredoxin reductase</fullName>
    </submittedName>
</protein>
<feature type="domain" description="FAD/NAD(P)-binding" evidence="4">
    <location>
        <begin position="17"/>
        <end position="297"/>
    </location>
</feature>
<keyword evidence="1" id="KW-0285">Flavoprotein</keyword>
<dbReference type="Proteomes" id="UP000540423">
    <property type="component" value="Unassembled WGS sequence"/>
</dbReference>
<sequence length="326" mass="34193">MTHETSTHARNESRDTYDAVVVGGGAGGLSAALVLGRARRRVAVVDSGSPRNAPAARMHGFLSRDGLPPAELLRIGRAEVTAYGVELTDGRVESVGSVATPSGAPLFDVRLADGTVLRARRVVAATGLRDELPEFPGVRERWGRDVLHCPYCHGYEVRDRPLGVLGTQPHSAQHALLIRQWSADLVYFPHSVALGDDDRAGLDARGVRIVEGAVAEVVVEEGALRGIRLADGRFVAREAVFVAPRFVPRDGPLAGLGCARDEAGWVLTDPTGLTSVPGVWVIGNAADPRAQVVSAAGAGSAAAAALNHSLVDEDTTRALTPDPATP</sequence>
<evidence type="ECO:0000256" key="3">
    <source>
        <dbReference type="ARBA" id="ARBA00048132"/>
    </source>
</evidence>
<dbReference type="InterPro" id="IPR050097">
    <property type="entry name" value="Ferredoxin-NADP_redctase_2"/>
</dbReference>
<evidence type="ECO:0000256" key="1">
    <source>
        <dbReference type="ARBA" id="ARBA00022630"/>
    </source>
</evidence>
<dbReference type="EMBL" id="JACHEM010000001">
    <property type="protein sequence ID" value="MBB6433928.1"/>
    <property type="molecule type" value="Genomic_DNA"/>
</dbReference>
<organism evidence="5 6">
    <name type="scientific">Streptomyces candidus</name>
    <dbReference type="NCBI Taxonomy" id="67283"/>
    <lineage>
        <taxon>Bacteria</taxon>
        <taxon>Bacillati</taxon>
        <taxon>Actinomycetota</taxon>
        <taxon>Actinomycetes</taxon>
        <taxon>Kitasatosporales</taxon>
        <taxon>Streptomycetaceae</taxon>
        <taxon>Streptomyces</taxon>
    </lineage>
</organism>
<evidence type="ECO:0000313" key="5">
    <source>
        <dbReference type="EMBL" id="MBB6433928.1"/>
    </source>
</evidence>
<dbReference type="Gene3D" id="3.50.50.60">
    <property type="entry name" value="FAD/NAD(P)-binding domain"/>
    <property type="match status" value="2"/>
</dbReference>
<dbReference type="GO" id="GO:0004791">
    <property type="term" value="F:thioredoxin-disulfide reductase (NADPH) activity"/>
    <property type="evidence" value="ECO:0007669"/>
    <property type="project" value="UniProtKB-EC"/>
</dbReference>
<keyword evidence="6" id="KW-1185">Reference proteome</keyword>
<evidence type="ECO:0000259" key="4">
    <source>
        <dbReference type="Pfam" id="PF07992"/>
    </source>
</evidence>
<dbReference type="PRINTS" id="PR00469">
    <property type="entry name" value="PNDRDTASEII"/>
</dbReference>
<dbReference type="PRINTS" id="PR00368">
    <property type="entry name" value="FADPNR"/>
</dbReference>
<evidence type="ECO:0000313" key="6">
    <source>
        <dbReference type="Proteomes" id="UP000540423"/>
    </source>
</evidence>
<gene>
    <name evidence="5" type="ORF">HNQ79_000366</name>
</gene>
<keyword evidence="2" id="KW-0560">Oxidoreductase</keyword>
<dbReference type="Pfam" id="PF07992">
    <property type="entry name" value="Pyr_redox_2"/>
    <property type="match status" value="1"/>
</dbReference>
<reference evidence="5 6" key="1">
    <citation type="submission" date="2020-08" db="EMBL/GenBank/DDBJ databases">
        <title>Genomic Encyclopedia of Type Strains, Phase IV (KMG-IV): sequencing the most valuable type-strain genomes for metagenomic binning, comparative biology and taxonomic classification.</title>
        <authorList>
            <person name="Goeker M."/>
        </authorList>
    </citation>
    <scope>NUCLEOTIDE SEQUENCE [LARGE SCALE GENOMIC DNA]</scope>
    <source>
        <strain evidence="5 6">DSM 40141</strain>
    </source>
</reference>
<dbReference type="InterPro" id="IPR023753">
    <property type="entry name" value="FAD/NAD-binding_dom"/>
</dbReference>
<dbReference type="AlphaFoldDB" id="A0A7X0HD05"/>
<dbReference type="InterPro" id="IPR036188">
    <property type="entry name" value="FAD/NAD-bd_sf"/>
</dbReference>